<gene>
    <name evidence="1" type="ORF">BRADI_2g07932v3</name>
</gene>
<reference evidence="2" key="3">
    <citation type="submission" date="2018-08" db="UniProtKB">
        <authorList>
            <consortium name="EnsemblPlants"/>
        </authorList>
    </citation>
    <scope>IDENTIFICATION</scope>
    <source>
        <strain evidence="2">cv. Bd21</strain>
    </source>
</reference>
<dbReference type="EnsemblPlants" id="PNT70220">
    <property type="protein sequence ID" value="PNT70220"/>
    <property type="gene ID" value="BRADI_2g07932v3"/>
</dbReference>
<protein>
    <submittedName>
        <fullName evidence="1 2">Uncharacterized protein</fullName>
    </submittedName>
</protein>
<dbReference type="Gramene" id="PNT70220">
    <property type="protein sequence ID" value="PNT70220"/>
    <property type="gene ID" value="BRADI_2g07932v3"/>
</dbReference>
<reference evidence="1" key="2">
    <citation type="submission" date="2017-06" db="EMBL/GenBank/DDBJ databases">
        <title>WGS assembly of Brachypodium distachyon.</title>
        <authorList>
            <consortium name="The International Brachypodium Initiative"/>
            <person name="Lucas S."/>
            <person name="Harmon-Smith M."/>
            <person name="Lail K."/>
            <person name="Tice H."/>
            <person name="Grimwood J."/>
            <person name="Bruce D."/>
            <person name="Barry K."/>
            <person name="Shu S."/>
            <person name="Lindquist E."/>
            <person name="Wang M."/>
            <person name="Pitluck S."/>
            <person name="Vogel J.P."/>
            <person name="Garvin D.F."/>
            <person name="Mockler T.C."/>
            <person name="Schmutz J."/>
            <person name="Rokhsar D."/>
            <person name="Bevan M.W."/>
        </authorList>
    </citation>
    <scope>NUCLEOTIDE SEQUENCE</scope>
    <source>
        <strain evidence="1">Bd21</strain>
    </source>
</reference>
<evidence type="ECO:0000313" key="3">
    <source>
        <dbReference type="Proteomes" id="UP000008810"/>
    </source>
</evidence>
<organism evidence="1">
    <name type="scientific">Brachypodium distachyon</name>
    <name type="common">Purple false brome</name>
    <name type="synonym">Trachynia distachya</name>
    <dbReference type="NCBI Taxonomy" id="15368"/>
    <lineage>
        <taxon>Eukaryota</taxon>
        <taxon>Viridiplantae</taxon>
        <taxon>Streptophyta</taxon>
        <taxon>Embryophyta</taxon>
        <taxon>Tracheophyta</taxon>
        <taxon>Spermatophyta</taxon>
        <taxon>Magnoliopsida</taxon>
        <taxon>Liliopsida</taxon>
        <taxon>Poales</taxon>
        <taxon>Poaceae</taxon>
        <taxon>BOP clade</taxon>
        <taxon>Pooideae</taxon>
        <taxon>Stipodae</taxon>
        <taxon>Brachypodieae</taxon>
        <taxon>Brachypodium</taxon>
    </lineage>
</organism>
<reference evidence="1 2" key="1">
    <citation type="journal article" date="2010" name="Nature">
        <title>Genome sequencing and analysis of the model grass Brachypodium distachyon.</title>
        <authorList>
            <consortium name="International Brachypodium Initiative"/>
        </authorList>
    </citation>
    <scope>NUCLEOTIDE SEQUENCE [LARGE SCALE GENOMIC DNA]</scope>
    <source>
        <strain evidence="1 2">Bd21</strain>
    </source>
</reference>
<sequence length="113" mass="12529">MAASISLGSGEAYFIVSGNHGASSYEFSSSMHNYIDEDCHGFTAQLGCHGRRQRQRGWGHSYSFPACRRWNWRSAVHVLMLSTLNSEVKSFLSLAATSNVHGCFLVLDGQLRN</sequence>
<dbReference type="EMBL" id="CM000881">
    <property type="protein sequence ID" value="PNT70220.1"/>
    <property type="molecule type" value="Genomic_DNA"/>
</dbReference>
<evidence type="ECO:0000313" key="1">
    <source>
        <dbReference type="EMBL" id="PNT70220.1"/>
    </source>
</evidence>
<name>A0A2K2D7G6_BRADI</name>
<accession>A0A2K2D7G6</accession>
<dbReference type="InParanoid" id="A0A2K2D7G6"/>
<dbReference type="AlphaFoldDB" id="A0A2K2D7G6"/>
<proteinExistence type="predicted"/>
<evidence type="ECO:0000313" key="2">
    <source>
        <dbReference type="EnsemblPlants" id="PNT70220"/>
    </source>
</evidence>
<keyword evidence="3" id="KW-1185">Reference proteome</keyword>
<dbReference type="Proteomes" id="UP000008810">
    <property type="component" value="Chromosome 2"/>
</dbReference>